<gene>
    <name evidence="2" type="ORF">HNR73_005224</name>
</gene>
<proteinExistence type="predicted"/>
<dbReference type="Pfam" id="PF07336">
    <property type="entry name" value="ABATE"/>
    <property type="match status" value="1"/>
</dbReference>
<dbReference type="Proteomes" id="UP000548476">
    <property type="component" value="Unassembled WGS sequence"/>
</dbReference>
<sequence length="182" mass="19120">MGQPGDRSPAPGVVALVQDFVNTTDIEVGIDDMRTPADLVAFAEAHGLPAGEFTADDVEVCRAAREALRDAAQANAGVDLDDGGALDTLLARGPLTVRIAPSGEATARPAEGLRGADALLAELAAAIVASVAEGTWRRLKACAMDSCRWVYYDKSPAGRSRWCTMSICGSRAKMRAYRGRKG</sequence>
<dbReference type="Pfam" id="PF11706">
    <property type="entry name" value="zf-CGNR"/>
    <property type="match status" value="1"/>
</dbReference>
<organism evidence="2 3">
    <name type="scientific">Phytomonospora endophytica</name>
    <dbReference type="NCBI Taxonomy" id="714109"/>
    <lineage>
        <taxon>Bacteria</taxon>
        <taxon>Bacillati</taxon>
        <taxon>Actinomycetota</taxon>
        <taxon>Actinomycetes</taxon>
        <taxon>Micromonosporales</taxon>
        <taxon>Micromonosporaceae</taxon>
        <taxon>Phytomonospora</taxon>
    </lineage>
</organism>
<dbReference type="RefSeq" id="WP_184790172.1">
    <property type="nucleotide sequence ID" value="NZ_BONT01000081.1"/>
</dbReference>
<dbReference type="InterPro" id="IPR021005">
    <property type="entry name" value="Znf_CGNR"/>
</dbReference>
<name>A0A841FUD4_9ACTN</name>
<comment type="caution">
    <text evidence="2">The sequence shown here is derived from an EMBL/GenBank/DDBJ whole genome shotgun (WGS) entry which is preliminary data.</text>
</comment>
<dbReference type="InterPro" id="IPR010852">
    <property type="entry name" value="ABATE"/>
</dbReference>
<evidence type="ECO:0000259" key="1">
    <source>
        <dbReference type="Pfam" id="PF11706"/>
    </source>
</evidence>
<evidence type="ECO:0000313" key="2">
    <source>
        <dbReference type="EMBL" id="MBB6037348.1"/>
    </source>
</evidence>
<keyword evidence="3" id="KW-1185">Reference proteome</keyword>
<feature type="domain" description="Zinc finger CGNR" evidence="1">
    <location>
        <begin position="138"/>
        <end position="181"/>
    </location>
</feature>
<dbReference type="Gene3D" id="1.10.3300.10">
    <property type="entry name" value="Jann2411-like domain"/>
    <property type="match status" value="1"/>
</dbReference>
<reference evidence="2 3" key="1">
    <citation type="submission" date="2020-08" db="EMBL/GenBank/DDBJ databases">
        <title>Genomic Encyclopedia of Type Strains, Phase IV (KMG-IV): sequencing the most valuable type-strain genomes for metagenomic binning, comparative biology and taxonomic classification.</title>
        <authorList>
            <person name="Goeker M."/>
        </authorList>
    </citation>
    <scope>NUCLEOTIDE SEQUENCE [LARGE SCALE GENOMIC DNA]</scope>
    <source>
        <strain evidence="2 3">YIM 65646</strain>
    </source>
</reference>
<dbReference type="PANTHER" id="PTHR35525:SF3">
    <property type="entry name" value="BLL6575 PROTEIN"/>
    <property type="match status" value="1"/>
</dbReference>
<protein>
    <submittedName>
        <fullName evidence="2">Putative RNA-binding Zn ribbon-like protein</fullName>
    </submittedName>
</protein>
<dbReference type="InterPro" id="IPR023286">
    <property type="entry name" value="ABATE_dom_sf"/>
</dbReference>
<dbReference type="AlphaFoldDB" id="A0A841FUD4"/>
<dbReference type="EMBL" id="JACHGT010000012">
    <property type="protein sequence ID" value="MBB6037348.1"/>
    <property type="molecule type" value="Genomic_DNA"/>
</dbReference>
<dbReference type="PANTHER" id="PTHR35525">
    <property type="entry name" value="BLL6575 PROTEIN"/>
    <property type="match status" value="1"/>
</dbReference>
<accession>A0A841FUD4</accession>
<dbReference type="SUPFAM" id="SSF160904">
    <property type="entry name" value="Jann2411-like"/>
    <property type="match status" value="1"/>
</dbReference>
<evidence type="ECO:0000313" key="3">
    <source>
        <dbReference type="Proteomes" id="UP000548476"/>
    </source>
</evidence>